<gene>
    <name evidence="3" type="ORF">JBS370_LOCUS10575</name>
    <name evidence="2" type="ORF">ZHD862_LOCUS13103</name>
</gene>
<dbReference type="Proteomes" id="UP000663836">
    <property type="component" value="Unassembled WGS sequence"/>
</dbReference>
<name>A0A814HN69_9BILA</name>
<evidence type="ECO:0000313" key="4">
    <source>
        <dbReference type="Proteomes" id="UP000663864"/>
    </source>
</evidence>
<proteinExistence type="predicted"/>
<sequence length="443" mass="51364">MSFSQLSCSDSIICTAILCLESIVLKYSFFNITKCIPSSLNLDSNLYLIPQYNNYSNIEEKYFTNGFICSYCTRKNFLQYNSNRFDKCSKYITKIELRNFCQYSFLYRTKENICQCLLTNQTIQPINKWIKTFVKLGKSHMNPIRVNNINKSSGNFLHMASATARYPLKPKTLTLLELCQSFHDFRHPPVSLSSYQSQSSSSSSSSSSNSSHVLTRRIYLHPLTLNPHSKQHSLKHSSIHSLTTFDHEQRSHQLNSDKNREIHHIKNKSSFHGLAVLSSSAPITTRINTKSDTRHIRDKQFLNIDEDINSDYDVSTLTISSSQPSLQSLTRGTSSSTHTICTRPSCVMNNRKTYFKSNHWDKVDVWNHLDRTLERPMPTDPPTTPFNTVVDLNKENDELQEQYSNYNSIQEIKIYKRNPIQKTNIDQNDDNDNYDDYSMYYEN</sequence>
<evidence type="ECO:0000256" key="1">
    <source>
        <dbReference type="SAM" id="MobiDB-lite"/>
    </source>
</evidence>
<feature type="region of interest" description="Disordered" evidence="1">
    <location>
        <begin position="423"/>
        <end position="443"/>
    </location>
</feature>
<accession>A0A814HN69</accession>
<comment type="caution">
    <text evidence="2">The sequence shown here is derived from an EMBL/GenBank/DDBJ whole genome shotgun (WGS) entry which is preliminary data.</text>
</comment>
<dbReference type="EMBL" id="CAJNOT010000529">
    <property type="protein sequence ID" value="CAF1012365.1"/>
    <property type="molecule type" value="Genomic_DNA"/>
</dbReference>
<dbReference type="AlphaFoldDB" id="A0A814HN69"/>
<dbReference type="Proteomes" id="UP000663864">
    <property type="component" value="Unassembled WGS sequence"/>
</dbReference>
<evidence type="ECO:0000313" key="2">
    <source>
        <dbReference type="EMBL" id="CAF1012365.1"/>
    </source>
</evidence>
<protein>
    <submittedName>
        <fullName evidence="2">Uncharacterized protein</fullName>
    </submittedName>
</protein>
<evidence type="ECO:0000313" key="3">
    <source>
        <dbReference type="EMBL" id="CAF3717486.1"/>
    </source>
</evidence>
<reference evidence="2" key="1">
    <citation type="submission" date="2021-02" db="EMBL/GenBank/DDBJ databases">
        <authorList>
            <person name="Nowell W R."/>
        </authorList>
    </citation>
    <scope>NUCLEOTIDE SEQUENCE</scope>
</reference>
<dbReference type="EMBL" id="CAJOBD010000773">
    <property type="protein sequence ID" value="CAF3717486.1"/>
    <property type="molecule type" value="Genomic_DNA"/>
</dbReference>
<organism evidence="2 4">
    <name type="scientific">Rotaria sordida</name>
    <dbReference type="NCBI Taxonomy" id="392033"/>
    <lineage>
        <taxon>Eukaryota</taxon>
        <taxon>Metazoa</taxon>
        <taxon>Spiralia</taxon>
        <taxon>Gnathifera</taxon>
        <taxon>Rotifera</taxon>
        <taxon>Eurotatoria</taxon>
        <taxon>Bdelloidea</taxon>
        <taxon>Philodinida</taxon>
        <taxon>Philodinidae</taxon>
        <taxon>Rotaria</taxon>
    </lineage>
</organism>